<keyword evidence="1" id="KW-0732">Signal</keyword>
<dbReference type="AlphaFoldDB" id="A0A2I2GNX1"/>
<feature type="chain" id="PRO_5014148989" evidence="1">
    <location>
        <begin position="20"/>
        <end position="88"/>
    </location>
</feature>
<organism evidence="2 3">
    <name type="scientific">Aspergillus steynii IBT 23096</name>
    <dbReference type="NCBI Taxonomy" id="1392250"/>
    <lineage>
        <taxon>Eukaryota</taxon>
        <taxon>Fungi</taxon>
        <taxon>Dikarya</taxon>
        <taxon>Ascomycota</taxon>
        <taxon>Pezizomycotina</taxon>
        <taxon>Eurotiomycetes</taxon>
        <taxon>Eurotiomycetidae</taxon>
        <taxon>Eurotiales</taxon>
        <taxon>Aspergillaceae</taxon>
        <taxon>Aspergillus</taxon>
        <taxon>Aspergillus subgen. Circumdati</taxon>
    </lineage>
</organism>
<proteinExistence type="predicted"/>
<dbReference type="VEuPathDB" id="FungiDB:P170DRAFT_432204"/>
<evidence type="ECO:0000313" key="3">
    <source>
        <dbReference type="Proteomes" id="UP000234275"/>
    </source>
</evidence>
<dbReference type="Proteomes" id="UP000234275">
    <property type="component" value="Unassembled WGS sequence"/>
</dbReference>
<comment type="caution">
    <text evidence="2">The sequence shown here is derived from an EMBL/GenBank/DDBJ whole genome shotgun (WGS) entry which is preliminary data.</text>
</comment>
<dbReference type="OrthoDB" id="10518613at2759"/>
<reference evidence="2 3" key="1">
    <citation type="submission" date="2016-12" db="EMBL/GenBank/DDBJ databases">
        <title>The genomes of Aspergillus section Nigri reveals drivers in fungal speciation.</title>
        <authorList>
            <consortium name="DOE Joint Genome Institute"/>
            <person name="Vesth T.C."/>
            <person name="Nybo J."/>
            <person name="Theobald S."/>
            <person name="Brandl J."/>
            <person name="Frisvad J.C."/>
            <person name="Nielsen K.F."/>
            <person name="Lyhne E.K."/>
            <person name="Kogle M.E."/>
            <person name="Kuo A."/>
            <person name="Riley R."/>
            <person name="Clum A."/>
            <person name="Nolan M."/>
            <person name="Lipzen A."/>
            <person name="Salamov A."/>
            <person name="Henrissat B."/>
            <person name="Wiebenga A."/>
            <person name="De Vries R.P."/>
            <person name="Grigoriev I.V."/>
            <person name="Mortensen U.H."/>
            <person name="Andersen M.R."/>
            <person name="Baker S.E."/>
        </authorList>
    </citation>
    <scope>NUCLEOTIDE SEQUENCE [LARGE SCALE GENOMIC DNA]</scope>
    <source>
        <strain evidence="2 3">IBT 23096</strain>
    </source>
</reference>
<gene>
    <name evidence="2" type="ORF">P170DRAFT_432204</name>
</gene>
<dbReference type="EMBL" id="MSFO01000001">
    <property type="protein sequence ID" value="PLB54571.1"/>
    <property type="molecule type" value="Genomic_DNA"/>
</dbReference>
<sequence length="88" mass="9328">MRLQALLPALVAAATAVVAQDSGKVALVMADNACWAEFTDLLGCNGRSSEPIGDWDGMHCTGMLRELTPRLPPYPALSSHPLHAKATQ</sequence>
<accession>A0A2I2GNX1</accession>
<evidence type="ECO:0000256" key="1">
    <source>
        <dbReference type="SAM" id="SignalP"/>
    </source>
</evidence>
<feature type="signal peptide" evidence="1">
    <location>
        <begin position="1"/>
        <end position="19"/>
    </location>
</feature>
<keyword evidence="3" id="KW-1185">Reference proteome</keyword>
<evidence type="ECO:0000313" key="2">
    <source>
        <dbReference type="EMBL" id="PLB54571.1"/>
    </source>
</evidence>
<name>A0A2I2GNX1_9EURO</name>
<dbReference type="GeneID" id="36555909"/>
<dbReference type="RefSeq" id="XP_024709873.1">
    <property type="nucleotide sequence ID" value="XM_024848210.1"/>
</dbReference>
<protein>
    <submittedName>
        <fullName evidence="2">Uncharacterized protein</fullName>
    </submittedName>
</protein>